<accession>A0A0E9S6Q6</accession>
<reference evidence="1" key="2">
    <citation type="journal article" date="2015" name="Fish Shellfish Immunol.">
        <title>Early steps in the European eel (Anguilla anguilla)-Vibrio vulnificus interaction in the gills: Role of the RtxA13 toxin.</title>
        <authorList>
            <person name="Callol A."/>
            <person name="Pajuelo D."/>
            <person name="Ebbesson L."/>
            <person name="Teles M."/>
            <person name="MacKenzie S."/>
            <person name="Amaro C."/>
        </authorList>
    </citation>
    <scope>NUCLEOTIDE SEQUENCE</scope>
</reference>
<dbReference type="EMBL" id="GBXM01071621">
    <property type="protein sequence ID" value="JAH36956.1"/>
    <property type="molecule type" value="Transcribed_RNA"/>
</dbReference>
<protein>
    <submittedName>
        <fullName evidence="1">Uncharacterized protein</fullName>
    </submittedName>
</protein>
<sequence>MAILFAVVSRGTTVLAKHAWCGGNFWRSRSKSWLKYHQRTTS</sequence>
<evidence type="ECO:0000313" key="1">
    <source>
        <dbReference type="EMBL" id="JAH36956.1"/>
    </source>
</evidence>
<proteinExistence type="predicted"/>
<name>A0A0E9S6Q6_ANGAN</name>
<dbReference type="AlphaFoldDB" id="A0A0E9S6Q6"/>
<organism evidence="1">
    <name type="scientific">Anguilla anguilla</name>
    <name type="common">European freshwater eel</name>
    <name type="synonym">Muraena anguilla</name>
    <dbReference type="NCBI Taxonomy" id="7936"/>
    <lineage>
        <taxon>Eukaryota</taxon>
        <taxon>Metazoa</taxon>
        <taxon>Chordata</taxon>
        <taxon>Craniata</taxon>
        <taxon>Vertebrata</taxon>
        <taxon>Euteleostomi</taxon>
        <taxon>Actinopterygii</taxon>
        <taxon>Neopterygii</taxon>
        <taxon>Teleostei</taxon>
        <taxon>Anguilliformes</taxon>
        <taxon>Anguillidae</taxon>
        <taxon>Anguilla</taxon>
    </lineage>
</organism>
<reference evidence="1" key="1">
    <citation type="submission" date="2014-11" db="EMBL/GenBank/DDBJ databases">
        <authorList>
            <person name="Amaro Gonzalez C."/>
        </authorList>
    </citation>
    <scope>NUCLEOTIDE SEQUENCE</scope>
</reference>